<dbReference type="EMBL" id="AZFZ01000087">
    <property type="protein sequence ID" value="KRM40365.1"/>
    <property type="molecule type" value="Genomic_DNA"/>
</dbReference>
<dbReference type="PATRIC" id="fig|1423786.4.peg.3009"/>
<dbReference type="AlphaFoldDB" id="A0A0R1YDC0"/>
<sequence>MKMKSLIKYWQQLNIRATELVGVAVGALIYSMTYNYLLLPSHLGEGGAMGITALLYYTFQIPSYLSNLIINVILIAVGYRLFEKKTTYLTIWAIAWMTIFLKIPVFYTYHTHELIVPTLLAGALTGISIGLIFRYNGTIAGDSIIGKLLNYFFGMSVGTGSLIFDLFIVIPFIMIIGFTNTVLTIIYLYVYSIFTNQFLANIGAKKAVLVVSPKHQQIATTISKQLGQELTIFNGTGFYSSADQHMLYMIASPRRVTKIVPIIESEDKNALIVVENIRSARGLDMRRIL</sequence>
<keyword evidence="5 6" id="KW-0472">Membrane</keyword>
<evidence type="ECO:0000259" key="7">
    <source>
        <dbReference type="Pfam" id="PF10035"/>
    </source>
</evidence>
<dbReference type="Pfam" id="PF02588">
    <property type="entry name" value="YitT_membrane"/>
    <property type="match status" value="1"/>
</dbReference>
<dbReference type="Pfam" id="PF10035">
    <property type="entry name" value="DUF2179"/>
    <property type="match status" value="1"/>
</dbReference>
<evidence type="ECO:0000313" key="8">
    <source>
        <dbReference type="EMBL" id="KRM40365.1"/>
    </source>
</evidence>
<comment type="subcellular location">
    <subcellularLocation>
        <location evidence="1">Cell membrane</location>
        <topology evidence="1">Multi-pass membrane protein</topology>
    </subcellularLocation>
</comment>
<proteinExistence type="predicted"/>
<reference evidence="8 9" key="1">
    <citation type="journal article" date="2015" name="Genome Announc.">
        <title>Expanding the biotechnology potential of lactobacilli through comparative genomics of 213 strains and associated genera.</title>
        <authorList>
            <person name="Sun Z."/>
            <person name="Harris H.M."/>
            <person name="McCann A."/>
            <person name="Guo C."/>
            <person name="Argimon S."/>
            <person name="Zhang W."/>
            <person name="Yang X."/>
            <person name="Jeffery I.B."/>
            <person name="Cooney J.C."/>
            <person name="Kagawa T.F."/>
            <person name="Liu W."/>
            <person name="Song Y."/>
            <person name="Salvetti E."/>
            <person name="Wrobel A."/>
            <person name="Rasinkangas P."/>
            <person name="Parkhill J."/>
            <person name="Rea M.C."/>
            <person name="O'Sullivan O."/>
            <person name="Ritari J."/>
            <person name="Douillard F.P."/>
            <person name="Paul Ross R."/>
            <person name="Yang R."/>
            <person name="Briner A.E."/>
            <person name="Felis G.E."/>
            <person name="de Vos W.M."/>
            <person name="Barrangou R."/>
            <person name="Klaenhammer T.R."/>
            <person name="Caufield P.W."/>
            <person name="Cui Y."/>
            <person name="Zhang H."/>
            <person name="O'Toole P.W."/>
        </authorList>
    </citation>
    <scope>NUCLEOTIDE SEQUENCE [LARGE SCALE GENOMIC DNA]</scope>
    <source>
        <strain evidence="8 9">DSM 18390</strain>
    </source>
</reference>
<feature type="transmembrane region" description="Helical" evidence="6">
    <location>
        <begin position="170"/>
        <end position="190"/>
    </location>
</feature>
<name>A0A0R1YDC0_9LACO</name>
<evidence type="ECO:0000256" key="5">
    <source>
        <dbReference type="ARBA" id="ARBA00023136"/>
    </source>
</evidence>
<organism evidence="8 9">
    <name type="scientific">Lentilactobacillus parafarraginis DSM 18390 = JCM 14109</name>
    <dbReference type="NCBI Taxonomy" id="1423786"/>
    <lineage>
        <taxon>Bacteria</taxon>
        <taxon>Bacillati</taxon>
        <taxon>Bacillota</taxon>
        <taxon>Bacilli</taxon>
        <taxon>Lactobacillales</taxon>
        <taxon>Lactobacillaceae</taxon>
        <taxon>Lentilactobacillus</taxon>
    </lineage>
</organism>
<protein>
    <recommendedName>
        <fullName evidence="7">DUF2179 domain-containing protein</fullName>
    </recommendedName>
</protein>
<dbReference type="PANTHER" id="PTHR33545">
    <property type="entry name" value="UPF0750 MEMBRANE PROTEIN YITT-RELATED"/>
    <property type="match status" value="1"/>
</dbReference>
<keyword evidence="2" id="KW-1003">Cell membrane</keyword>
<feature type="domain" description="DUF2179" evidence="7">
    <location>
        <begin position="230"/>
        <end position="282"/>
    </location>
</feature>
<dbReference type="GO" id="GO:0005886">
    <property type="term" value="C:plasma membrane"/>
    <property type="evidence" value="ECO:0007669"/>
    <property type="project" value="UniProtKB-SubCell"/>
</dbReference>
<feature type="transmembrane region" description="Helical" evidence="6">
    <location>
        <begin position="89"/>
        <end position="109"/>
    </location>
</feature>
<dbReference type="Proteomes" id="UP000051010">
    <property type="component" value="Unassembled WGS sequence"/>
</dbReference>
<evidence type="ECO:0000313" key="9">
    <source>
        <dbReference type="Proteomes" id="UP000051010"/>
    </source>
</evidence>
<keyword evidence="3 6" id="KW-0812">Transmembrane</keyword>
<feature type="transmembrane region" description="Helical" evidence="6">
    <location>
        <begin position="148"/>
        <end position="164"/>
    </location>
</feature>
<feature type="transmembrane region" description="Helical" evidence="6">
    <location>
        <begin position="20"/>
        <end position="39"/>
    </location>
</feature>
<gene>
    <name evidence="8" type="ORF">FD47_GL002860</name>
</gene>
<accession>A0A0R1YDC0</accession>
<evidence type="ECO:0000256" key="1">
    <source>
        <dbReference type="ARBA" id="ARBA00004651"/>
    </source>
</evidence>
<evidence type="ECO:0000256" key="4">
    <source>
        <dbReference type="ARBA" id="ARBA00022989"/>
    </source>
</evidence>
<dbReference type="Gene3D" id="3.30.70.120">
    <property type="match status" value="1"/>
</dbReference>
<dbReference type="InterPro" id="IPR015867">
    <property type="entry name" value="N-reg_PII/ATP_PRibTrfase_C"/>
</dbReference>
<dbReference type="PIRSF" id="PIRSF006483">
    <property type="entry name" value="Membrane_protein_YitT"/>
    <property type="match status" value="1"/>
</dbReference>
<dbReference type="PANTHER" id="PTHR33545:SF4">
    <property type="entry name" value="UPF0750 MEMBRANE PROTEIN YXKD"/>
    <property type="match status" value="1"/>
</dbReference>
<feature type="transmembrane region" description="Helical" evidence="6">
    <location>
        <begin position="59"/>
        <end position="82"/>
    </location>
</feature>
<comment type="caution">
    <text evidence="8">The sequence shown here is derived from an EMBL/GenBank/DDBJ whole genome shotgun (WGS) entry which is preliminary data.</text>
</comment>
<evidence type="ECO:0000256" key="6">
    <source>
        <dbReference type="SAM" id="Phobius"/>
    </source>
</evidence>
<keyword evidence="4 6" id="KW-1133">Transmembrane helix</keyword>
<dbReference type="InterPro" id="IPR003740">
    <property type="entry name" value="YitT"/>
</dbReference>
<dbReference type="InterPro" id="IPR051461">
    <property type="entry name" value="UPF0750_membrane"/>
</dbReference>
<evidence type="ECO:0000256" key="3">
    <source>
        <dbReference type="ARBA" id="ARBA00022692"/>
    </source>
</evidence>
<feature type="transmembrane region" description="Helical" evidence="6">
    <location>
        <begin position="115"/>
        <end position="136"/>
    </location>
</feature>
<dbReference type="InterPro" id="IPR019264">
    <property type="entry name" value="DUF2179"/>
</dbReference>
<evidence type="ECO:0000256" key="2">
    <source>
        <dbReference type="ARBA" id="ARBA00022475"/>
    </source>
</evidence>